<dbReference type="Gene3D" id="3.40.800.10">
    <property type="entry name" value="Ureohydrolase domain"/>
    <property type="match status" value="1"/>
</dbReference>
<dbReference type="Pfam" id="PF00491">
    <property type="entry name" value="Arginase"/>
    <property type="match status" value="1"/>
</dbReference>
<dbReference type="GO" id="GO:0005829">
    <property type="term" value="C:cytosol"/>
    <property type="evidence" value="ECO:0007669"/>
    <property type="project" value="TreeGrafter"/>
</dbReference>
<keyword evidence="3" id="KW-0464">Manganese</keyword>
<sequence length="323" mass="34442">MRDAAATARPLVVIGAPSSAGSYAPGQEKAPAALREAGLVELMRREGIQVDDRGDVPGFRWRADRAHPRAMHADVAARVARATADEAGSAFARQSPVLVLGGDCTVELGIVAAAVETGGSVGLVYIDLDTDLNTPASTTDGALDWMGVAHMLGIEGTVPALAEVGHRKPLLKPGQILYFGHDNVTPPERGIIDALGIAGIPLGAVRADPEQAARRVLDGWARRFTHLLIHLDADVLDYLDFPLAENTRRNRGLRFDELMAALRLLLLAPNWAALTVCEVNPDHGEEDGSTLRTFCAALAQALARSRRLRAPELPDPAFSTSLR</sequence>
<dbReference type="SUPFAM" id="SSF52768">
    <property type="entry name" value="Arginase/deacetylase"/>
    <property type="match status" value="1"/>
</dbReference>
<evidence type="ECO:0000313" key="6">
    <source>
        <dbReference type="Proteomes" id="UP000245812"/>
    </source>
</evidence>
<evidence type="ECO:0000313" key="5">
    <source>
        <dbReference type="EMBL" id="PWK92998.1"/>
    </source>
</evidence>
<dbReference type="AlphaFoldDB" id="A0A316IR83"/>
<evidence type="ECO:0000256" key="1">
    <source>
        <dbReference type="ARBA" id="ARBA00022723"/>
    </source>
</evidence>
<protein>
    <submittedName>
        <fullName evidence="5">Arginase</fullName>
    </submittedName>
</protein>
<keyword evidence="2" id="KW-0378">Hydrolase</keyword>
<dbReference type="PRINTS" id="PR00116">
    <property type="entry name" value="ARGINASE"/>
</dbReference>
<reference evidence="5 6" key="1">
    <citation type="submission" date="2018-05" db="EMBL/GenBank/DDBJ databases">
        <title>Genomic Encyclopedia of Type Strains, Phase IV (KMG-IV): sequencing the most valuable type-strain genomes for metagenomic binning, comparative biology and taxonomic classification.</title>
        <authorList>
            <person name="Goeker M."/>
        </authorList>
    </citation>
    <scope>NUCLEOTIDE SEQUENCE [LARGE SCALE GENOMIC DNA]</scope>
    <source>
        <strain evidence="5 6">DSM 14263</strain>
    </source>
</reference>
<dbReference type="Proteomes" id="UP000245812">
    <property type="component" value="Unassembled WGS sequence"/>
</dbReference>
<evidence type="ECO:0000256" key="2">
    <source>
        <dbReference type="ARBA" id="ARBA00022801"/>
    </source>
</evidence>
<gene>
    <name evidence="5" type="ORF">C7456_101344</name>
</gene>
<comment type="similarity">
    <text evidence="4">Belongs to the arginase family.</text>
</comment>
<evidence type="ECO:0000256" key="3">
    <source>
        <dbReference type="ARBA" id="ARBA00023211"/>
    </source>
</evidence>
<dbReference type="EMBL" id="QGHC01000001">
    <property type="protein sequence ID" value="PWK92998.1"/>
    <property type="molecule type" value="Genomic_DNA"/>
</dbReference>
<dbReference type="PROSITE" id="PS51409">
    <property type="entry name" value="ARGINASE_2"/>
    <property type="match status" value="1"/>
</dbReference>
<dbReference type="InterPro" id="IPR006035">
    <property type="entry name" value="Ureohydrolase"/>
</dbReference>
<accession>A0A316IR83</accession>
<dbReference type="CDD" id="cd09999">
    <property type="entry name" value="Arginase-like_1"/>
    <property type="match status" value="1"/>
</dbReference>
<keyword evidence="1" id="KW-0479">Metal-binding</keyword>
<dbReference type="InterPro" id="IPR023696">
    <property type="entry name" value="Ureohydrolase_dom_sf"/>
</dbReference>
<name>A0A316IR83_9GAMM</name>
<dbReference type="GO" id="GO:0030145">
    <property type="term" value="F:manganese ion binding"/>
    <property type="evidence" value="ECO:0007669"/>
    <property type="project" value="TreeGrafter"/>
</dbReference>
<dbReference type="PANTHER" id="PTHR43782">
    <property type="entry name" value="ARGINASE"/>
    <property type="match status" value="1"/>
</dbReference>
<dbReference type="PANTHER" id="PTHR43782:SF3">
    <property type="entry name" value="ARGINASE"/>
    <property type="match status" value="1"/>
</dbReference>
<dbReference type="RefSeq" id="WP_109722033.1">
    <property type="nucleotide sequence ID" value="NZ_MSZV01000048.1"/>
</dbReference>
<keyword evidence="6" id="KW-1185">Reference proteome</keyword>
<organism evidence="5 6">
    <name type="scientific">Fulvimonas soli</name>
    <dbReference type="NCBI Taxonomy" id="155197"/>
    <lineage>
        <taxon>Bacteria</taxon>
        <taxon>Pseudomonadati</taxon>
        <taxon>Pseudomonadota</taxon>
        <taxon>Gammaproteobacteria</taxon>
        <taxon>Lysobacterales</taxon>
        <taxon>Rhodanobacteraceae</taxon>
        <taxon>Fulvimonas</taxon>
    </lineage>
</organism>
<comment type="caution">
    <text evidence="5">The sequence shown here is derived from an EMBL/GenBank/DDBJ whole genome shotgun (WGS) entry which is preliminary data.</text>
</comment>
<proteinExistence type="inferred from homology"/>
<evidence type="ECO:0000256" key="4">
    <source>
        <dbReference type="PROSITE-ProRule" id="PRU00742"/>
    </source>
</evidence>
<dbReference type="GO" id="GO:0004053">
    <property type="term" value="F:arginase activity"/>
    <property type="evidence" value="ECO:0007669"/>
    <property type="project" value="TreeGrafter"/>
</dbReference>